<evidence type="ECO:0000256" key="4">
    <source>
        <dbReference type="ARBA" id="ARBA00023204"/>
    </source>
</evidence>
<reference evidence="7" key="1">
    <citation type="journal article" date="2017" name="Nat. Commun.">
        <title>The asparagus genome sheds light on the origin and evolution of a young Y chromosome.</title>
        <authorList>
            <person name="Harkess A."/>
            <person name="Zhou J."/>
            <person name="Xu C."/>
            <person name="Bowers J.E."/>
            <person name="Van der Hulst R."/>
            <person name="Ayyampalayam S."/>
            <person name="Mercati F."/>
            <person name="Riccardi P."/>
            <person name="McKain M.R."/>
            <person name="Kakrana A."/>
            <person name="Tang H."/>
            <person name="Ray J."/>
            <person name="Groenendijk J."/>
            <person name="Arikit S."/>
            <person name="Mathioni S.M."/>
            <person name="Nakano M."/>
            <person name="Shan H."/>
            <person name="Telgmann-Rauber A."/>
            <person name="Kanno A."/>
            <person name="Yue Z."/>
            <person name="Chen H."/>
            <person name="Li W."/>
            <person name="Chen Y."/>
            <person name="Xu X."/>
            <person name="Zhang Y."/>
            <person name="Luo S."/>
            <person name="Chen H."/>
            <person name="Gao J."/>
            <person name="Mao Z."/>
            <person name="Pires J.C."/>
            <person name="Luo M."/>
            <person name="Kudrna D."/>
            <person name="Wing R.A."/>
            <person name="Meyers B.C."/>
            <person name="Yi K."/>
            <person name="Kong H."/>
            <person name="Lavrijsen P."/>
            <person name="Sunseri F."/>
            <person name="Falavigna A."/>
            <person name="Ye Y."/>
            <person name="Leebens-Mack J.H."/>
            <person name="Chen G."/>
        </authorList>
    </citation>
    <scope>NUCLEOTIDE SEQUENCE [LARGE SCALE GENOMIC DNA]</scope>
    <source>
        <strain evidence="7">cv. DH0086</strain>
    </source>
</reference>
<evidence type="ECO:0000256" key="5">
    <source>
        <dbReference type="ARBA" id="ARBA00023242"/>
    </source>
</evidence>
<gene>
    <name evidence="6" type="ORF">A4U43_C01F21170</name>
</gene>
<proteinExistence type="predicted"/>
<keyword evidence="3" id="KW-0227">DNA damage</keyword>
<keyword evidence="4" id="KW-0234">DNA repair</keyword>
<evidence type="ECO:0000256" key="2">
    <source>
        <dbReference type="ARBA" id="ARBA00022490"/>
    </source>
</evidence>
<dbReference type="PANTHER" id="PTHR15660">
    <property type="entry name" value="BRISC AND BRCA1-A COMPLEX MEMBER 1"/>
    <property type="match status" value="1"/>
</dbReference>
<dbReference type="PANTHER" id="PTHR15660:SF1">
    <property type="entry name" value="BRISC AND BRCA1-A COMPLEX MEMBER 1"/>
    <property type="match status" value="1"/>
</dbReference>
<comment type="subcellular location">
    <subcellularLocation>
        <location evidence="1">Nucleus</location>
    </subcellularLocation>
</comment>
<dbReference type="Gramene" id="ONK80738">
    <property type="protein sequence ID" value="ONK80738"/>
    <property type="gene ID" value="A4U43_C01F21170"/>
</dbReference>
<evidence type="ECO:0000313" key="6">
    <source>
        <dbReference type="EMBL" id="ONK80738.1"/>
    </source>
</evidence>
<accession>A0A5P1FR91</accession>
<name>A0A5P1FR91_ASPOF</name>
<dbReference type="EMBL" id="CM007381">
    <property type="protein sequence ID" value="ONK80738.1"/>
    <property type="molecule type" value="Genomic_DNA"/>
</dbReference>
<keyword evidence="5" id="KW-0539">Nucleus</keyword>
<evidence type="ECO:0000256" key="3">
    <source>
        <dbReference type="ARBA" id="ARBA00022763"/>
    </source>
</evidence>
<dbReference type="Proteomes" id="UP000243459">
    <property type="component" value="Chromosome 1"/>
</dbReference>
<keyword evidence="7" id="KW-1185">Reference proteome</keyword>
<dbReference type="GO" id="GO:0045739">
    <property type="term" value="P:positive regulation of DNA repair"/>
    <property type="evidence" value="ECO:0007669"/>
    <property type="project" value="InterPro"/>
</dbReference>
<evidence type="ECO:0000313" key="7">
    <source>
        <dbReference type="Proteomes" id="UP000243459"/>
    </source>
</evidence>
<evidence type="ECO:0000256" key="1">
    <source>
        <dbReference type="ARBA" id="ARBA00004123"/>
    </source>
</evidence>
<protein>
    <submittedName>
        <fullName evidence="6">Uncharacterized protein</fullName>
    </submittedName>
</protein>
<dbReference type="InterPro" id="IPR026126">
    <property type="entry name" value="BABAM1"/>
</dbReference>
<sequence>MGSEIDHVDWFSESDGVLRFGVLVRREFSNQIPSAVAEVQALTAADSSYGKADLTLLFKMAAYEAKKSQQQGRIFRVRVYDRLVDALEHVTQHEGYILESGQGLSRVVIRHLSMLLCHPDQRCIQDDLDIPKSLMRRTVVQAESVDRLYSSWTGPLRSSKEWKDISSVELLFLLTLSVLGLLVEGISPLGIMINDSLNFSLAFLCDDEDTNVKGDFDENGAWNFDDVEPLLGHESI</sequence>
<dbReference type="GO" id="GO:0006281">
    <property type="term" value="P:DNA repair"/>
    <property type="evidence" value="ECO:0007669"/>
    <property type="project" value="UniProtKB-KW"/>
</dbReference>
<organism evidence="6 7">
    <name type="scientific">Asparagus officinalis</name>
    <name type="common">Garden asparagus</name>
    <dbReference type="NCBI Taxonomy" id="4686"/>
    <lineage>
        <taxon>Eukaryota</taxon>
        <taxon>Viridiplantae</taxon>
        <taxon>Streptophyta</taxon>
        <taxon>Embryophyta</taxon>
        <taxon>Tracheophyta</taxon>
        <taxon>Spermatophyta</taxon>
        <taxon>Magnoliopsida</taxon>
        <taxon>Liliopsida</taxon>
        <taxon>Asparagales</taxon>
        <taxon>Asparagaceae</taxon>
        <taxon>Asparagoideae</taxon>
        <taxon>Asparagus</taxon>
    </lineage>
</organism>
<dbReference type="AlphaFoldDB" id="A0A5P1FR91"/>
<dbReference type="GO" id="GO:0070552">
    <property type="term" value="C:BRISC complex"/>
    <property type="evidence" value="ECO:0007669"/>
    <property type="project" value="InterPro"/>
</dbReference>
<keyword evidence="2" id="KW-0963">Cytoplasm</keyword>